<organism evidence="1 2">
    <name type="scientific">Colletotrichum orchidophilum</name>
    <dbReference type="NCBI Taxonomy" id="1209926"/>
    <lineage>
        <taxon>Eukaryota</taxon>
        <taxon>Fungi</taxon>
        <taxon>Dikarya</taxon>
        <taxon>Ascomycota</taxon>
        <taxon>Pezizomycotina</taxon>
        <taxon>Sordariomycetes</taxon>
        <taxon>Hypocreomycetidae</taxon>
        <taxon>Glomerellales</taxon>
        <taxon>Glomerellaceae</taxon>
        <taxon>Colletotrichum</taxon>
    </lineage>
</organism>
<name>A0A1G4BFQ1_9PEZI</name>
<dbReference type="Proteomes" id="UP000176998">
    <property type="component" value="Unassembled WGS sequence"/>
</dbReference>
<keyword evidence="2" id="KW-1185">Reference proteome</keyword>
<sequence length="124" mass="14265">MALDGPGHPSCTPHQISRALLEWFISFPMSPSSICICISIRTCPPAARGSLGKGNNEITKEGEIHTEYQALMRDRCRRIDTPYRFPYTDTRAPHFYRTHPRHPSRWWARGFPKNRNRSVPAHPP</sequence>
<accession>A0A1G4BFQ1</accession>
<dbReference type="GeneID" id="34557469"/>
<dbReference type="OrthoDB" id="10497898at2759"/>
<gene>
    <name evidence="1" type="ORF">CORC01_04311</name>
</gene>
<evidence type="ECO:0000313" key="1">
    <source>
        <dbReference type="EMBL" id="OHF00330.1"/>
    </source>
</evidence>
<evidence type="ECO:0000313" key="2">
    <source>
        <dbReference type="Proteomes" id="UP000176998"/>
    </source>
</evidence>
<dbReference type="RefSeq" id="XP_022477474.1">
    <property type="nucleotide sequence ID" value="XM_022615959.1"/>
</dbReference>
<comment type="caution">
    <text evidence="1">The sequence shown here is derived from an EMBL/GenBank/DDBJ whole genome shotgun (WGS) entry which is preliminary data.</text>
</comment>
<proteinExistence type="predicted"/>
<reference evidence="1 2" key="1">
    <citation type="submission" date="2016-09" db="EMBL/GenBank/DDBJ databases">
        <authorList>
            <person name="Capua I."/>
            <person name="De Benedictis P."/>
            <person name="Joannis T."/>
            <person name="Lombin L.H."/>
            <person name="Cattoli G."/>
        </authorList>
    </citation>
    <scope>NUCLEOTIDE SEQUENCE [LARGE SCALE GENOMIC DNA]</scope>
    <source>
        <strain evidence="1 2">IMI 309357</strain>
    </source>
</reference>
<dbReference type="AlphaFoldDB" id="A0A1G4BFQ1"/>
<protein>
    <submittedName>
        <fullName evidence="1">Uncharacterized protein</fullName>
    </submittedName>
</protein>
<dbReference type="EMBL" id="MJBS01000028">
    <property type="protein sequence ID" value="OHF00330.1"/>
    <property type="molecule type" value="Genomic_DNA"/>
</dbReference>